<dbReference type="AlphaFoldDB" id="A0AAN2PJ48"/>
<dbReference type="InterPro" id="IPR035965">
    <property type="entry name" value="PAS-like_dom_sf"/>
</dbReference>
<evidence type="ECO:0000313" key="3">
    <source>
        <dbReference type="Proteomes" id="UP000182110"/>
    </source>
</evidence>
<protein>
    <submittedName>
        <fullName evidence="2">Transcriptional regulator</fullName>
    </submittedName>
</protein>
<sequence>MKEQSNNKNTASISENSIGWWKAIIESINDGVLMIDHNGYERMINLEYTRITGLPPDIIGKPLGKYRPGRNLNFPQIH</sequence>
<dbReference type="InterPro" id="IPR013767">
    <property type="entry name" value="PAS_fold"/>
</dbReference>
<accession>A0AAN2PJ48</accession>
<dbReference type="EMBL" id="CCXW01000001">
    <property type="protein sequence ID" value="CEG33089.1"/>
    <property type="molecule type" value="Genomic_DNA"/>
</dbReference>
<evidence type="ECO:0000259" key="1">
    <source>
        <dbReference type="Pfam" id="PF00989"/>
    </source>
</evidence>
<feature type="domain" description="PAS fold" evidence="1">
    <location>
        <begin position="22"/>
        <end position="68"/>
    </location>
</feature>
<dbReference type="Gene3D" id="3.30.450.20">
    <property type="entry name" value="PAS domain"/>
    <property type="match status" value="1"/>
</dbReference>
<evidence type="ECO:0000313" key="2">
    <source>
        <dbReference type="EMBL" id="CEG33089.1"/>
    </source>
</evidence>
<proteinExistence type="predicted"/>
<dbReference type="InterPro" id="IPR000014">
    <property type="entry name" value="PAS"/>
</dbReference>
<dbReference type="Proteomes" id="UP000182110">
    <property type="component" value="Unassembled WGS sequence"/>
</dbReference>
<dbReference type="GO" id="GO:0006355">
    <property type="term" value="P:regulation of DNA-templated transcription"/>
    <property type="evidence" value="ECO:0007669"/>
    <property type="project" value="InterPro"/>
</dbReference>
<reference evidence="2 3" key="1">
    <citation type="journal article" date="2014" name="Genome Announc.">
        <title>Genome Sequence of Bacillus simplex Strain P558, Isolated from a Human Fecal Sample.</title>
        <authorList>
            <person name="Croce O."/>
            <person name="Hugon P."/>
            <person name="Lagier J.C."/>
            <person name="Bibi F."/>
            <person name="Robert C."/>
            <person name="Azhar E.I."/>
            <person name="Raoult D."/>
            <person name="Fournier P.E."/>
        </authorList>
    </citation>
    <scope>NUCLEOTIDE SEQUENCE [LARGE SCALE GENOMIC DNA]</scope>
    <source>
        <strain evidence="2 3">P558</strain>
    </source>
</reference>
<dbReference type="SUPFAM" id="SSF55785">
    <property type="entry name" value="PYP-like sensor domain (PAS domain)"/>
    <property type="match status" value="1"/>
</dbReference>
<dbReference type="CDD" id="cd00130">
    <property type="entry name" value="PAS"/>
    <property type="match status" value="1"/>
</dbReference>
<comment type="caution">
    <text evidence="2">The sequence shown here is derived from an EMBL/GenBank/DDBJ whole genome shotgun (WGS) entry which is preliminary data.</text>
</comment>
<dbReference type="Pfam" id="PF00989">
    <property type="entry name" value="PAS"/>
    <property type="match status" value="1"/>
</dbReference>
<dbReference type="RefSeq" id="WP_048687600.1">
    <property type="nucleotide sequence ID" value="NZ_CCXW01000001.1"/>
</dbReference>
<gene>
    <name evidence="2" type="ORF">BN1180_03261</name>
</gene>
<name>A0AAN2PJ48_9BACI</name>
<organism evidence="2 3">
    <name type="scientific">Peribacillus simplex</name>
    <dbReference type="NCBI Taxonomy" id="1478"/>
    <lineage>
        <taxon>Bacteria</taxon>
        <taxon>Bacillati</taxon>
        <taxon>Bacillota</taxon>
        <taxon>Bacilli</taxon>
        <taxon>Bacillales</taxon>
        <taxon>Bacillaceae</taxon>
        <taxon>Peribacillus</taxon>
    </lineage>
</organism>
<keyword evidence="3" id="KW-1185">Reference proteome</keyword>